<proteinExistence type="predicted"/>
<dbReference type="InterPro" id="IPR003789">
    <property type="entry name" value="Asn/Gln_tRNA_amidoTrase-B-like"/>
</dbReference>
<dbReference type="InterPro" id="IPR019004">
    <property type="entry name" value="YqeY/Aim41"/>
</dbReference>
<dbReference type="AlphaFoldDB" id="A0A5C8P6Y7"/>
<dbReference type="Gene3D" id="1.10.1510.10">
    <property type="entry name" value="Uncharacterised protein YqeY/AIM41 PF09424, N-terminal domain"/>
    <property type="match status" value="1"/>
</dbReference>
<evidence type="ECO:0000313" key="2">
    <source>
        <dbReference type="Proteomes" id="UP000321638"/>
    </source>
</evidence>
<comment type="caution">
    <text evidence="1">The sequence shown here is derived from an EMBL/GenBank/DDBJ whole genome shotgun (WGS) entry which is preliminary data.</text>
</comment>
<dbReference type="RefSeq" id="WP_147852375.1">
    <property type="nucleotide sequence ID" value="NZ_VDUZ01000080.1"/>
</dbReference>
<dbReference type="EMBL" id="VDUZ01000080">
    <property type="protein sequence ID" value="TXL69517.1"/>
    <property type="molecule type" value="Genomic_DNA"/>
</dbReference>
<dbReference type="InterPro" id="IPR023168">
    <property type="entry name" value="GatB_Yqey_C_2"/>
</dbReference>
<dbReference type="GO" id="GO:0016884">
    <property type="term" value="F:carbon-nitrogen ligase activity, with glutamine as amido-N-donor"/>
    <property type="evidence" value="ECO:0007669"/>
    <property type="project" value="InterPro"/>
</dbReference>
<dbReference type="InterPro" id="IPR042184">
    <property type="entry name" value="YqeY/Aim41_N"/>
</dbReference>
<dbReference type="Gene3D" id="1.10.10.410">
    <property type="match status" value="1"/>
</dbReference>
<protein>
    <submittedName>
        <fullName evidence="1">GatB/YqeY domain-containing protein</fullName>
    </submittedName>
</protein>
<dbReference type="SUPFAM" id="SSF89095">
    <property type="entry name" value="GatB/YqeY motif"/>
    <property type="match status" value="1"/>
</dbReference>
<dbReference type="OrthoDB" id="9788127at2"/>
<dbReference type="Pfam" id="PF09424">
    <property type="entry name" value="YqeY"/>
    <property type="match status" value="1"/>
</dbReference>
<name>A0A5C8P6Y7_9HYPH</name>
<dbReference type="PANTHER" id="PTHR28055">
    <property type="entry name" value="ALTERED INHERITANCE OF MITOCHONDRIA PROTEIN 41, MITOCHONDRIAL"/>
    <property type="match status" value="1"/>
</dbReference>
<reference evidence="1 2" key="1">
    <citation type="submission" date="2019-06" db="EMBL/GenBank/DDBJ databases">
        <title>New taxonomy in bacterial strain CC-CFT640, isolated from vineyard.</title>
        <authorList>
            <person name="Lin S.-Y."/>
            <person name="Tsai C.-F."/>
            <person name="Young C.-C."/>
        </authorList>
    </citation>
    <scope>NUCLEOTIDE SEQUENCE [LARGE SCALE GENOMIC DNA]</scope>
    <source>
        <strain evidence="1 2">CC-CFT640</strain>
    </source>
</reference>
<organism evidence="1 2">
    <name type="scientific">Vineibacter terrae</name>
    <dbReference type="NCBI Taxonomy" id="2586908"/>
    <lineage>
        <taxon>Bacteria</taxon>
        <taxon>Pseudomonadati</taxon>
        <taxon>Pseudomonadota</taxon>
        <taxon>Alphaproteobacteria</taxon>
        <taxon>Hyphomicrobiales</taxon>
        <taxon>Vineibacter</taxon>
    </lineage>
</organism>
<gene>
    <name evidence="1" type="ORF">FHP25_38720</name>
</gene>
<keyword evidence="2" id="KW-1185">Reference proteome</keyword>
<sequence length="152" mass="16369">MLRDQLNEALKDAMRAKDMAAVSTVRLILAKLKDQDIEARSKGNQTGISDADILVMFGGMIKQRNESIAAFTQGGRQELAAKEQAEIEVIRRFMPQQLDAAGVEEAVRQGIAATGATSVKQMGPLMAWLKANYAGQMDFSQVAGTVKKALGG</sequence>
<dbReference type="PANTHER" id="PTHR28055:SF1">
    <property type="entry name" value="ALTERED INHERITANCE OF MITOCHONDRIA PROTEIN 41, MITOCHONDRIAL"/>
    <property type="match status" value="1"/>
</dbReference>
<dbReference type="Proteomes" id="UP000321638">
    <property type="component" value="Unassembled WGS sequence"/>
</dbReference>
<evidence type="ECO:0000313" key="1">
    <source>
        <dbReference type="EMBL" id="TXL69517.1"/>
    </source>
</evidence>
<accession>A0A5C8P6Y7</accession>